<comment type="caution">
    <text evidence="1">The sequence shown here is derived from an EMBL/GenBank/DDBJ whole genome shotgun (WGS) entry which is preliminary data.</text>
</comment>
<gene>
    <name evidence="1" type="ORF">KCQ71_16635</name>
</gene>
<dbReference type="EMBL" id="JAGSHT010000016">
    <property type="protein sequence ID" value="MBZ2197790.1"/>
    <property type="molecule type" value="Genomic_DNA"/>
</dbReference>
<keyword evidence="1" id="KW-0378">Hydrolase</keyword>
<organism evidence="1 2">
    <name type="scientific">Occultella gossypii</name>
    <dbReference type="NCBI Taxonomy" id="2800820"/>
    <lineage>
        <taxon>Bacteria</taxon>
        <taxon>Bacillati</taxon>
        <taxon>Actinomycetota</taxon>
        <taxon>Actinomycetes</taxon>
        <taxon>Micrococcales</taxon>
        <taxon>Ruaniaceae</taxon>
        <taxon>Occultella</taxon>
    </lineage>
</organism>
<dbReference type="PANTHER" id="PTHR10000">
    <property type="entry name" value="PHOSPHOSERINE PHOSPHATASE"/>
    <property type="match status" value="1"/>
</dbReference>
<sequence length="285" mass="29333">MRTIVTDLDGTIAFGGRRPARSIRSTLFALATAPDTRVVLATSRTPRCIGDWFGPRAHRFDLVCCNGALVVPRAGTAAVTRTAIPATAVGQIVAALGAAGAAYCLEYGHEFVATDHDSLPWWGTRHRRVLDQGRVPDLGGVVKVTVARAEGWAQTFGALGGVDVFPHETGDLDVVARGVDKAAALAGLLKGTRTAVLAFGNDRNDLAMLRAADRAVVVGAGLAGLPAVRRVAANPEAVLAALRAEARQIVDVVPVGPAVTSTVTASPATAIPAVRAASRAAARSG</sequence>
<dbReference type="Gene3D" id="3.30.1240.10">
    <property type="match status" value="1"/>
</dbReference>
<dbReference type="RefSeq" id="WP_223407923.1">
    <property type="nucleotide sequence ID" value="NZ_JAGSHT010000016.1"/>
</dbReference>
<protein>
    <submittedName>
        <fullName evidence="1">HAD hydrolase family protein</fullName>
    </submittedName>
</protein>
<dbReference type="InterPro" id="IPR036412">
    <property type="entry name" value="HAD-like_sf"/>
</dbReference>
<name>A0ABS7SBS3_9MICO</name>
<evidence type="ECO:0000313" key="2">
    <source>
        <dbReference type="Proteomes" id="UP000826651"/>
    </source>
</evidence>
<reference evidence="1 2" key="1">
    <citation type="submission" date="2021-04" db="EMBL/GenBank/DDBJ databases">
        <title>Ruania sp. nov., isolated from sandy soil of mangrove forest.</title>
        <authorList>
            <person name="Ge X."/>
            <person name="Huang R."/>
            <person name="Liu W."/>
        </authorList>
    </citation>
    <scope>NUCLEOTIDE SEQUENCE [LARGE SCALE GENOMIC DNA]</scope>
    <source>
        <strain evidence="1 2">N2-46</strain>
    </source>
</reference>
<accession>A0ABS7SBS3</accession>
<evidence type="ECO:0000313" key="1">
    <source>
        <dbReference type="EMBL" id="MBZ2197790.1"/>
    </source>
</evidence>
<dbReference type="SUPFAM" id="SSF56784">
    <property type="entry name" value="HAD-like"/>
    <property type="match status" value="1"/>
</dbReference>
<dbReference type="InterPro" id="IPR023214">
    <property type="entry name" value="HAD_sf"/>
</dbReference>
<dbReference type="GO" id="GO:0016787">
    <property type="term" value="F:hydrolase activity"/>
    <property type="evidence" value="ECO:0007669"/>
    <property type="project" value="UniProtKB-KW"/>
</dbReference>
<dbReference type="Gene3D" id="3.40.50.1000">
    <property type="entry name" value="HAD superfamily/HAD-like"/>
    <property type="match status" value="1"/>
</dbReference>
<keyword evidence="2" id="KW-1185">Reference proteome</keyword>
<dbReference type="Pfam" id="PF08282">
    <property type="entry name" value="Hydrolase_3"/>
    <property type="match status" value="2"/>
</dbReference>
<dbReference type="Proteomes" id="UP000826651">
    <property type="component" value="Unassembled WGS sequence"/>
</dbReference>
<dbReference type="PANTHER" id="PTHR10000:SF8">
    <property type="entry name" value="HAD SUPERFAMILY HYDROLASE-LIKE, TYPE 3"/>
    <property type="match status" value="1"/>
</dbReference>
<proteinExistence type="predicted"/>